<dbReference type="EMBL" id="CP002961">
    <property type="protein sequence ID" value="AFK01977.1"/>
    <property type="molecule type" value="Genomic_DNA"/>
</dbReference>
<evidence type="ECO:0000313" key="3">
    <source>
        <dbReference type="Proteomes" id="UP000002875"/>
    </source>
</evidence>
<dbReference type="PANTHER" id="PTHR43755">
    <property type="match status" value="1"/>
</dbReference>
<dbReference type="PANTHER" id="PTHR43755:SF1">
    <property type="entry name" value="FAD-DEPENDENT PYRIDINE NUCLEOTIDE-DISULPHIDE OXIDOREDUCTASE"/>
    <property type="match status" value="1"/>
</dbReference>
<accession>A0ABM5MY11</accession>
<dbReference type="RefSeq" id="WP_015027677.1">
    <property type="nucleotide sequence ID" value="NC_018748.1"/>
</dbReference>
<evidence type="ECO:0000313" key="2">
    <source>
        <dbReference type="EMBL" id="AFK01977.1"/>
    </source>
</evidence>
<keyword evidence="3" id="KW-1185">Reference proteome</keyword>
<sequence>MKRRSFLNNLGASALGLGIIENSFGQETKNVVNDIHSLIQVPSNIVATGRVIVIGGGMAGTTAAKYLKLWGGTGVEVTLIEPNASYYSNIFSNMVLVGERTLEQLTFNYNLLRTKYGVSVLQNSVTGINPSGKSVTLNSGKVLPYDKLVIAPGIDFEPIQLSGTAANQAKIVHAWKAGQQTTSLKNQVQAMTKKDTFIITIPPKPYRCPPGPYERACVVADYLKRIKGGGKVIILDANPSIQAEPENFTNAFNNTHKGIITYVPNATVISIDADKGTVNTNQGTFTGKVINAIPTHKAGSLITNSGIGLANAGNGKWAGVNVLTYESTVHQNIHIIGDASSTTQPKAGHIANAEAKVCADAIIHMLKGEAVNPSPMTNSACFTPITKSTASWLSVVFRYDPVSKTMVPTGNGVTESLGATKDNYEDMIKWFNNLMSDTFS</sequence>
<dbReference type="InterPro" id="IPR049386">
    <property type="entry name" value="FCSD_central"/>
</dbReference>
<dbReference type="Gene3D" id="3.50.50.60">
    <property type="entry name" value="FAD/NAD(P)-binding domain"/>
    <property type="match status" value="2"/>
</dbReference>
<gene>
    <name evidence="2" type="ordered locus">Emtol_0826</name>
</gene>
<proteinExistence type="predicted"/>
<evidence type="ECO:0000259" key="1">
    <source>
        <dbReference type="Pfam" id="PF21706"/>
    </source>
</evidence>
<organism evidence="2 3">
    <name type="scientific">Emticicia oligotrophica (strain DSM 17448 / CIP 109782 / MTCC 6937 / GPTSA100-15)</name>
    <dbReference type="NCBI Taxonomy" id="929562"/>
    <lineage>
        <taxon>Bacteria</taxon>
        <taxon>Pseudomonadati</taxon>
        <taxon>Bacteroidota</taxon>
        <taxon>Cytophagia</taxon>
        <taxon>Cytophagales</taxon>
        <taxon>Leadbetterellaceae</taxon>
        <taxon>Emticicia</taxon>
    </lineage>
</organism>
<reference evidence="2 3" key="1">
    <citation type="submission" date="2011-07" db="EMBL/GenBank/DDBJ databases">
        <title>The complete genome of chromosome of Emticicia oligotrophica DSM 17448.</title>
        <authorList>
            <consortium name="US DOE Joint Genome Institute (JGI-PGF)"/>
            <person name="Lucas S."/>
            <person name="Han J."/>
            <person name="Lapidus A."/>
            <person name="Bruce D."/>
            <person name="Goodwin L."/>
            <person name="Pitluck S."/>
            <person name="Peters L."/>
            <person name="Kyrpides N."/>
            <person name="Mavromatis K."/>
            <person name="Ivanova N."/>
            <person name="Ovchinnikova G."/>
            <person name="Teshima H."/>
            <person name="Detter J.C."/>
            <person name="Tapia R."/>
            <person name="Han C."/>
            <person name="Land M."/>
            <person name="Hauser L."/>
            <person name="Markowitz V."/>
            <person name="Cheng J.-F."/>
            <person name="Hugenholtz P."/>
            <person name="Woyke T."/>
            <person name="Wu D."/>
            <person name="Tindall B."/>
            <person name="Pomrenke H."/>
            <person name="Brambilla E."/>
            <person name="Klenk H.-P."/>
            <person name="Eisen J.A."/>
        </authorList>
    </citation>
    <scope>NUCLEOTIDE SEQUENCE [LARGE SCALE GENOMIC DNA]</scope>
    <source>
        <strain evidence="2 3">DSM 17448</strain>
    </source>
</reference>
<dbReference type="SUPFAM" id="SSF51905">
    <property type="entry name" value="FAD/NAD(P)-binding domain"/>
    <property type="match status" value="3"/>
</dbReference>
<dbReference type="InterPro" id="IPR036188">
    <property type="entry name" value="FAD/NAD-bd_sf"/>
</dbReference>
<feature type="domain" description="Sulfide dehydrogenase [flavocytochrome c] flavoprotein chain central" evidence="1">
    <location>
        <begin position="181"/>
        <end position="294"/>
    </location>
</feature>
<name>A0ABM5MY11_EMTOG</name>
<dbReference type="Proteomes" id="UP000002875">
    <property type="component" value="Chromosome"/>
</dbReference>
<dbReference type="Pfam" id="PF21706">
    <property type="entry name" value="FCSD_central"/>
    <property type="match status" value="1"/>
</dbReference>
<dbReference type="InterPro" id="IPR052541">
    <property type="entry name" value="SQRD"/>
</dbReference>
<protein>
    <submittedName>
        <fullName evidence="2">FAD-dependent pyridine nucleotide-disulfide oxidoreductase</fullName>
    </submittedName>
</protein>